<dbReference type="EMBL" id="LSRX01000102">
    <property type="protein sequence ID" value="OLQ09207.1"/>
    <property type="molecule type" value="Genomic_DNA"/>
</dbReference>
<evidence type="ECO:0000313" key="4">
    <source>
        <dbReference type="Proteomes" id="UP000186817"/>
    </source>
</evidence>
<dbReference type="OrthoDB" id="5835829at2759"/>
<proteinExistence type="predicted"/>
<keyword evidence="4" id="KW-1185">Reference proteome</keyword>
<gene>
    <name evidence="3" type="primary">yojK</name>
    <name evidence="3" type="ORF">AK812_SmicGene7232</name>
</gene>
<dbReference type="GO" id="GO:0016758">
    <property type="term" value="F:hexosyltransferase activity"/>
    <property type="evidence" value="ECO:0007669"/>
    <property type="project" value="UniProtKB-ARBA"/>
</dbReference>
<evidence type="ECO:0000256" key="1">
    <source>
        <dbReference type="ARBA" id="ARBA00022679"/>
    </source>
</evidence>
<dbReference type="AlphaFoldDB" id="A0A1Q9EP96"/>
<dbReference type="InterPro" id="IPR003874">
    <property type="entry name" value="CDC45"/>
</dbReference>
<dbReference type="Gene3D" id="3.40.50.2000">
    <property type="entry name" value="Glycogen Phosphorylase B"/>
    <property type="match status" value="3"/>
</dbReference>
<dbReference type="PANTHER" id="PTHR48050">
    <property type="entry name" value="STEROL 3-BETA-GLUCOSYLTRANSFERASE"/>
    <property type="match status" value="1"/>
</dbReference>
<dbReference type="Proteomes" id="UP000186817">
    <property type="component" value="Unassembled WGS sequence"/>
</dbReference>
<dbReference type="Pfam" id="PF02724">
    <property type="entry name" value="CDC45"/>
    <property type="match status" value="1"/>
</dbReference>
<dbReference type="OMA" id="GEEVVYF"/>
<dbReference type="CDD" id="cd03784">
    <property type="entry name" value="GT1_Gtf-like"/>
    <property type="match status" value="1"/>
</dbReference>
<protein>
    <submittedName>
        <fullName evidence="3">Putative UDP-glucosyltransferase YojK</fullName>
    </submittedName>
</protein>
<reference evidence="3 4" key="1">
    <citation type="submission" date="2016-02" db="EMBL/GenBank/DDBJ databases">
        <title>Genome analysis of coral dinoflagellate symbionts highlights evolutionary adaptations to a symbiotic lifestyle.</title>
        <authorList>
            <person name="Aranda M."/>
            <person name="Li Y."/>
            <person name="Liew Y.J."/>
            <person name="Baumgarten S."/>
            <person name="Simakov O."/>
            <person name="Wilson M."/>
            <person name="Piel J."/>
            <person name="Ashoor H."/>
            <person name="Bougouffa S."/>
            <person name="Bajic V.B."/>
            <person name="Ryu T."/>
            <person name="Ravasi T."/>
            <person name="Bayer T."/>
            <person name="Micklem G."/>
            <person name="Kim H."/>
            <person name="Bhak J."/>
            <person name="Lajeunesse T.C."/>
            <person name="Voolstra C.R."/>
        </authorList>
    </citation>
    <scope>NUCLEOTIDE SEQUENCE [LARGE SCALE GENOMIC DNA]</scope>
    <source>
        <strain evidence="3 4">CCMP2467</strain>
    </source>
</reference>
<dbReference type="GO" id="GO:0008194">
    <property type="term" value="F:UDP-glycosyltransferase activity"/>
    <property type="evidence" value="ECO:0007669"/>
    <property type="project" value="InterPro"/>
</dbReference>
<evidence type="ECO:0000313" key="3">
    <source>
        <dbReference type="EMBL" id="OLQ09207.1"/>
    </source>
</evidence>
<dbReference type="Pfam" id="PF06722">
    <property type="entry name" value="EryCIII-like_C"/>
    <property type="match status" value="1"/>
</dbReference>
<dbReference type="InterPro" id="IPR010610">
    <property type="entry name" value="EryCIII-like_C"/>
</dbReference>
<name>A0A1Q9EP96_SYMMI</name>
<dbReference type="PANTHER" id="PTHR48050:SF13">
    <property type="entry name" value="STEROL 3-BETA-GLUCOSYLTRANSFERASE UGT80A2"/>
    <property type="match status" value="1"/>
</dbReference>
<dbReference type="InterPro" id="IPR002213">
    <property type="entry name" value="UDP_glucos_trans"/>
</dbReference>
<dbReference type="GO" id="GO:0006270">
    <property type="term" value="P:DNA replication initiation"/>
    <property type="evidence" value="ECO:0007669"/>
    <property type="project" value="InterPro"/>
</dbReference>
<feature type="domain" description="Erythromycin biosynthesis protein CIII-like C-terminal" evidence="2">
    <location>
        <begin position="479"/>
        <end position="590"/>
    </location>
</feature>
<accession>A0A1Q9EP96</accession>
<comment type="caution">
    <text evidence="3">The sequence shown here is derived from an EMBL/GenBank/DDBJ whole genome shotgun (WGS) entry which is preliminary data.</text>
</comment>
<dbReference type="SUPFAM" id="SSF53756">
    <property type="entry name" value="UDP-Glycosyltransferase/glycogen phosphorylase"/>
    <property type="match status" value="1"/>
</dbReference>
<evidence type="ECO:0000259" key="2">
    <source>
        <dbReference type="Pfam" id="PF06722"/>
    </source>
</evidence>
<organism evidence="3 4">
    <name type="scientific">Symbiodinium microadriaticum</name>
    <name type="common">Dinoflagellate</name>
    <name type="synonym">Zooxanthella microadriatica</name>
    <dbReference type="NCBI Taxonomy" id="2951"/>
    <lineage>
        <taxon>Eukaryota</taxon>
        <taxon>Sar</taxon>
        <taxon>Alveolata</taxon>
        <taxon>Dinophyceae</taxon>
        <taxon>Suessiales</taxon>
        <taxon>Symbiodiniaceae</taxon>
        <taxon>Symbiodinium</taxon>
    </lineage>
</organism>
<dbReference type="InterPro" id="IPR050426">
    <property type="entry name" value="Glycosyltransferase_28"/>
</dbReference>
<sequence>MGGLSVLWAAMGNETASQLQASLRAAVSALLQPPKEALKQATIVFEGGTAAAVMVLRNVREDNGRALLEMLEHLRLRRANAPNTHITVRVLAAADHDGICAAHILSQLLDIRVKHTLQPVWENADIAQHIKHVENDTEVLSMVLLNCGASTDLEKLVSESKMSEGHVVFVMMPSTGHVNPSLPIVVELKSRGVIVTYYVHEQFREVVEATGANWRQMQRPHDLTDEQATKYLPGLEKTSCLFPASAVPVAAAILPSLLSDMENLHPRPSLILYDPLLPQGLVVAQQLQIPSVSLLTFTGPGVVSSQTSLEMNPVVQRSAQEIKQVYGIDIFAHGTIGEFYSMDRNTVATVERLFAPPSSSFQQERLAKVPFRCVGPMIASEESRISHAWASAEQLDKKLPWKTIDEARQRSKKVIYVSMGSVATSSFWARKFGPTAESNGLQAFSGKEFVQFVLKAAFEAFGQEEDILVVAAVGPQVDALEGLPPAPENFILQEVVPQLQVLQKCDVFITHGGANSLHEAIALAVPLVIVPMFHDQPFNADALVDTGAAVSFKFPSETLSPAALRSAVRQMLEPENSFRLAAGELSHQMARSGGVARAVDFILFGDAP</sequence>
<keyword evidence="1 3" id="KW-0808">Transferase</keyword>